<dbReference type="InterPro" id="IPR036663">
    <property type="entry name" value="Fumarylacetoacetase_C_sf"/>
</dbReference>
<sequence length="222" mass="23302">MSTATSFMPSGTVYGVLLNFRGEVQALAPHMSEPPYKAPPKAPILYIKPANTWSAHGAAIVVPAKVPQVEVGATIAMVIGQDVQAARADTALESVAGYVLMNDLSIPHTSFYRPPVKYKCLDGFLGVGQALVAAQAAGDPSRFTLAVYINGLLTQSVNFANLVRNAAQLLADVSEFMTLRRGDVLTLGCDAGRPLAQAGDRIDISAPGFATLSNTLVAEETA</sequence>
<proteinExistence type="predicted"/>
<evidence type="ECO:0000256" key="1">
    <source>
        <dbReference type="ARBA" id="ARBA00022723"/>
    </source>
</evidence>
<organism evidence="3 4">
    <name type="scientific">Rhodoferax sediminis</name>
    <dbReference type="NCBI Taxonomy" id="2509614"/>
    <lineage>
        <taxon>Bacteria</taxon>
        <taxon>Pseudomonadati</taxon>
        <taxon>Pseudomonadota</taxon>
        <taxon>Betaproteobacteria</taxon>
        <taxon>Burkholderiales</taxon>
        <taxon>Comamonadaceae</taxon>
        <taxon>Rhodoferax</taxon>
    </lineage>
</organism>
<dbReference type="RefSeq" id="WP_142820906.1">
    <property type="nucleotide sequence ID" value="NZ_CP035503.1"/>
</dbReference>
<dbReference type="AlphaFoldDB" id="A0A515DGB8"/>
<dbReference type="NCBIfam" id="TIGR02305">
    <property type="entry name" value="HpaG-N-term"/>
    <property type="match status" value="1"/>
</dbReference>
<dbReference type="InterPro" id="IPR012686">
    <property type="entry name" value="HPA_isomer/decarb_N"/>
</dbReference>
<evidence type="ECO:0000259" key="2">
    <source>
        <dbReference type="Pfam" id="PF01557"/>
    </source>
</evidence>
<dbReference type="PANTHER" id="PTHR11820:SF114">
    <property type="entry name" value="4-HYDROXYPHENYLACETATE CATABOLISM PROTEIN"/>
    <property type="match status" value="1"/>
</dbReference>
<keyword evidence="1" id="KW-0479">Metal-binding</keyword>
<evidence type="ECO:0000313" key="4">
    <source>
        <dbReference type="Proteomes" id="UP000316798"/>
    </source>
</evidence>
<name>A0A515DGB8_9BURK</name>
<keyword evidence="4" id="KW-1185">Reference proteome</keyword>
<dbReference type="Proteomes" id="UP000316798">
    <property type="component" value="Chromosome"/>
</dbReference>
<dbReference type="GO" id="GO:0016787">
    <property type="term" value="F:hydrolase activity"/>
    <property type="evidence" value="ECO:0007669"/>
    <property type="project" value="UniProtKB-KW"/>
</dbReference>
<dbReference type="KEGG" id="rhf:EUB48_20500"/>
<feature type="domain" description="Fumarylacetoacetase-like C-terminal" evidence="2">
    <location>
        <begin position="12"/>
        <end position="217"/>
    </location>
</feature>
<dbReference type="GO" id="GO:0018800">
    <property type="term" value="F:5-oxopent-3-ene-1,2,5-tricarboxylate decarboxylase activity"/>
    <property type="evidence" value="ECO:0007669"/>
    <property type="project" value="InterPro"/>
</dbReference>
<dbReference type="InterPro" id="IPR011234">
    <property type="entry name" value="Fumarylacetoacetase-like_C"/>
</dbReference>
<keyword evidence="3" id="KW-0378">Hydrolase</keyword>
<accession>A0A515DGB8</accession>
<dbReference type="Pfam" id="PF01557">
    <property type="entry name" value="FAA_hydrolase"/>
    <property type="match status" value="1"/>
</dbReference>
<dbReference type="PANTHER" id="PTHR11820">
    <property type="entry name" value="ACYLPYRUVASE"/>
    <property type="match status" value="1"/>
</dbReference>
<dbReference type="SUPFAM" id="SSF56529">
    <property type="entry name" value="FAH"/>
    <property type="match status" value="1"/>
</dbReference>
<gene>
    <name evidence="3" type="ORF">EUB48_20500</name>
</gene>
<dbReference type="EMBL" id="CP035503">
    <property type="protein sequence ID" value="QDL39438.1"/>
    <property type="molecule type" value="Genomic_DNA"/>
</dbReference>
<dbReference type="Gene3D" id="3.90.850.10">
    <property type="entry name" value="Fumarylacetoacetase-like, C-terminal domain"/>
    <property type="match status" value="1"/>
</dbReference>
<dbReference type="OrthoDB" id="9805307at2"/>
<dbReference type="GO" id="GO:0008704">
    <property type="term" value="F:5-carboxymethyl-2-hydroxymuconate delta-isomerase activity"/>
    <property type="evidence" value="ECO:0007669"/>
    <property type="project" value="InterPro"/>
</dbReference>
<reference evidence="3 4" key="1">
    <citation type="submission" date="2019-01" db="EMBL/GenBank/DDBJ databases">
        <title>Genomic insights into a novel species Rhodoferax sp.</title>
        <authorList>
            <person name="Jin L."/>
        </authorList>
    </citation>
    <scope>NUCLEOTIDE SEQUENCE [LARGE SCALE GENOMIC DNA]</scope>
    <source>
        <strain evidence="3 4">CHu59-6-5</strain>
    </source>
</reference>
<protein>
    <submittedName>
        <fullName evidence="3">Fumarylacetoacetate hydrolase</fullName>
    </submittedName>
</protein>
<dbReference type="GO" id="GO:0046872">
    <property type="term" value="F:metal ion binding"/>
    <property type="evidence" value="ECO:0007669"/>
    <property type="project" value="UniProtKB-KW"/>
</dbReference>
<evidence type="ECO:0000313" key="3">
    <source>
        <dbReference type="EMBL" id="QDL39438.1"/>
    </source>
</evidence>